<sequence>MAISLYKQILMMTRRMPVSLAPPASDGAVAAFRRHCPRAPDVLYELWAISDGMELNAPGTVLYSAGEALKEPVLGGCVPLGRMSFGDPLYLDARGQVLQIDRRNGALFQTWPTLVDFLEEERKTAEGRGRAPWAE</sequence>
<gene>
    <name evidence="1" type="ORF">WMO64_06390</name>
</gene>
<evidence type="ECO:0000313" key="1">
    <source>
        <dbReference type="EMBL" id="MEQ2443094.1"/>
    </source>
</evidence>
<name>A0ABV1E709_9FIRM</name>
<dbReference type="EMBL" id="JBBMFK010000008">
    <property type="protein sequence ID" value="MEQ2443094.1"/>
    <property type="molecule type" value="Genomic_DNA"/>
</dbReference>
<evidence type="ECO:0000313" key="2">
    <source>
        <dbReference type="Proteomes" id="UP001464378"/>
    </source>
</evidence>
<dbReference type="RefSeq" id="WP_349231419.1">
    <property type="nucleotide sequence ID" value="NZ_JBBMFK010000008.1"/>
</dbReference>
<proteinExistence type="predicted"/>
<reference evidence="1 2" key="1">
    <citation type="submission" date="2024-03" db="EMBL/GenBank/DDBJ databases">
        <title>Human intestinal bacterial collection.</title>
        <authorList>
            <person name="Pauvert C."/>
            <person name="Hitch T.C.A."/>
            <person name="Clavel T."/>
        </authorList>
    </citation>
    <scope>NUCLEOTIDE SEQUENCE [LARGE SCALE GENOMIC DNA]</scope>
    <source>
        <strain evidence="1 2">CLA-AP-H29</strain>
    </source>
</reference>
<protein>
    <submittedName>
        <fullName evidence="1">SMI1/KNR4 family protein</fullName>
    </submittedName>
</protein>
<keyword evidence="2" id="KW-1185">Reference proteome</keyword>
<dbReference type="Proteomes" id="UP001464378">
    <property type="component" value="Unassembled WGS sequence"/>
</dbReference>
<comment type="caution">
    <text evidence="1">The sequence shown here is derived from an EMBL/GenBank/DDBJ whole genome shotgun (WGS) entry which is preliminary data.</text>
</comment>
<accession>A0ABV1E709</accession>
<organism evidence="1 2">
    <name type="scientific">Pseudoflavonifractor intestinihominis</name>
    <dbReference type="NCBI Taxonomy" id="3133171"/>
    <lineage>
        <taxon>Bacteria</taxon>
        <taxon>Bacillati</taxon>
        <taxon>Bacillota</taxon>
        <taxon>Clostridia</taxon>
        <taxon>Eubacteriales</taxon>
        <taxon>Oscillospiraceae</taxon>
        <taxon>Pseudoflavonifractor</taxon>
    </lineage>
</organism>